<dbReference type="Pfam" id="PF23559">
    <property type="entry name" value="WHD_DRP"/>
    <property type="match status" value="1"/>
</dbReference>
<keyword evidence="2" id="KW-0611">Plant defense</keyword>
<dbReference type="Pfam" id="PF00931">
    <property type="entry name" value="NB-ARC"/>
    <property type="match status" value="1"/>
</dbReference>
<dbReference type="SUPFAM" id="SSF52540">
    <property type="entry name" value="P-loop containing nucleoside triphosphate hydrolases"/>
    <property type="match status" value="1"/>
</dbReference>
<dbReference type="Proteomes" id="UP000026961">
    <property type="component" value="Chromosome 10"/>
</dbReference>
<keyword evidence="7" id="KW-1185">Reference proteome</keyword>
<evidence type="ECO:0000313" key="7">
    <source>
        <dbReference type="Proteomes" id="UP000026961"/>
    </source>
</evidence>
<dbReference type="PRINTS" id="PR00364">
    <property type="entry name" value="DISEASERSIST"/>
</dbReference>
<evidence type="ECO:0000259" key="5">
    <source>
        <dbReference type="Pfam" id="PF23598"/>
    </source>
</evidence>
<reference evidence="6" key="2">
    <citation type="submission" date="2018-05" db="EMBL/GenBank/DDBJ databases">
        <title>OgluRS3 (Oryza glumaepatula Reference Sequence Version 3).</title>
        <authorList>
            <person name="Zhang J."/>
            <person name="Kudrna D."/>
            <person name="Lee S."/>
            <person name="Talag J."/>
            <person name="Welchert J."/>
            <person name="Wing R.A."/>
        </authorList>
    </citation>
    <scope>NUCLEOTIDE SEQUENCE [LARGE SCALE GENOMIC DNA]</scope>
</reference>
<dbReference type="FunFam" id="1.10.10.10:FF:000322">
    <property type="entry name" value="Probable disease resistance protein At1g63360"/>
    <property type="match status" value="1"/>
</dbReference>
<evidence type="ECO:0000256" key="2">
    <source>
        <dbReference type="ARBA" id="ARBA00022821"/>
    </source>
</evidence>
<dbReference type="Gene3D" id="1.10.10.10">
    <property type="entry name" value="Winged helix-like DNA-binding domain superfamily/Winged helix DNA-binding domain"/>
    <property type="match status" value="1"/>
</dbReference>
<feature type="domain" description="Disease resistance R13L4/SHOC-2-like LRR" evidence="5">
    <location>
        <begin position="472"/>
        <end position="830"/>
    </location>
</feature>
<evidence type="ECO:0000256" key="1">
    <source>
        <dbReference type="ARBA" id="ARBA00022737"/>
    </source>
</evidence>
<dbReference type="Gramene" id="OGLUM10G05610.1">
    <property type="protein sequence ID" value="OGLUM10G05610.1"/>
    <property type="gene ID" value="OGLUM10G05610"/>
</dbReference>
<evidence type="ECO:0000259" key="4">
    <source>
        <dbReference type="Pfam" id="PF23559"/>
    </source>
</evidence>
<dbReference type="HOGENOM" id="CLU_000837_25_1_1"/>
<dbReference type="Gene3D" id="3.80.10.10">
    <property type="entry name" value="Ribonuclease Inhibitor"/>
    <property type="match status" value="1"/>
</dbReference>
<dbReference type="InterPro" id="IPR055414">
    <property type="entry name" value="LRR_R13L4/SHOC2-like"/>
</dbReference>
<dbReference type="GO" id="GO:0043531">
    <property type="term" value="F:ADP binding"/>
    <property type="evidence" value="ECO:0007669"/>
    <property type="project" value="InterPro"/>
</dbReference>
<protein>
    <submittedName>
        <fullName evidence="6">Uncharacterized protein</fullName>
    </submittedName>
</protein>
<sequence>MAYEIEDWIDEAMHHLTKDDSNSGFISKIIFRLNRMRTQNRMANQINEVKTRVVEMSHRHKRYKLDASISTSDYTAIDPRLCALYADAEALVGMDGPRDEITKWLMGADQQLMVVSVLGIGGLGKTALANEVYKKIGGQFDCHAFISISQKPDIVRILSNILSQLGKETFTPSCEIHGVLNNLRENLQDKRYLIIIDDLWDKSAWDIFRCALPKNNHASRVITTTRIEKVAMECCSYRCEFIYKMKPLNEHDSRRLFFNRIFGSENACPERFKGVSTGILQRCGGLPLAIVSVSSLLANPATSVDRQWEYVSNSLSDKFGIMPALDGMRNILHLSYKNLPYHLKTCFLYLGIYPEDYIIRKSDVVRQWITEGFVHKAQVQDAEDVAGSYFNELVNRSMILPTDIDYQNNVVSCKLHDMMLDLILYEAAEEKFITVTDNFSTLLGLHNSVHRLSLQYDNGNHDTAAATTSLTHLRSLAIFGNSKYMHMHPLSDFKFLRVLIIVFSDAVHQMSLDLTGIRQLFQLRYVKIEANIHVQIQLPAQIQELKLLESIDIEWGSVCIPPDIVHLPHLIHLVIPEGTGLPDGIGNLKSLITLRSFDLGENSLHNIRSIRELTNLRDLNLCYSGKNVVSNMETWIDVLRSSLEKLSNLKYLHLYWPDTCENGLCSLNPPSRHLQRLEMAYWWFSKVPKWIGGLHELHVLKLAVKEVSDDDITLLAQLPYLTNLGLRMRGAPKQKIIFYKKAFPVLRYFKFWCRTPCLVFEAGAMPELKRLKLRFSARGWGKSGATAPSGIEHLLGLQEIFLEIGGLRDERRAAELALQNAIDMHSGRPSVKVVSCPHTQFHSDISD</sequence>
<dbReference type="InterPro" id="IPR058922">
    <property type="entry name" value="WHD_DRP"/>
</dbReference>
<evidence type="ECO:0000313" key="6">
    <source>
        <dbReference type="EnsemblPlants" id="OGLUM10G05610.1"/>
    </source>
</evidence>
<dbReference type="InterPro" id="IPR044974">
    <property type="entry name" value="Disease_R_plants"/>
</dbReference>
<proteinExistence type="predicted"/>
<dbReference type="PANTHER" id="PTHR23155">
    <property type="entry name" value="DISEASE RESISTANCE PROTEIN RP"/>
    <property type="match status" value="1"/>
</dbReference>
<dbReference type="InterPro" id="IPR042197">
    <property type="entry name" value="Apaf_helical"/>
</dbReference>
<dbReference type="InterPro" id="IPR002182">
    <property type="entry name" value="NB-ARC"/>
</dbReference>
<dbReference type="EnsemblPlants" id="OGLUM10G05610.1">
    <property type="protein sequence ID" value="OGLUM10G05610.1"/>
    <property type="gene ID" value="OGLUM10G05610"/>
</dbReference>
<organism evidence="6">
    <name type="scientific">Oryza glumipatula</name>
    <dbReference type="NCBI Taxonomy" id="40148"/>
    <lineage>
        <taxon>Eukaryota</taxon>
        <taxon>Viridiplantae</taxon>
        <taxon>Streptophyta</taxon>
        <taxon>Embryophyta</taxon>
        <taxon>Tracheophyta</taxon>
        <taxon>Spermatophyta</taxon>
        <taxon>Magnoliopsida</taxon>
        <taxon>Liliopsida</taxon>
        <taxon>Poales</taxon>
        <taxon>Poaceae</taxon>
        <taxon>BOP clade</taxon>
        <taxon>Oryzoideae</taxon>
        <taxon>Oryzeae</taxon>
        <taxon>Oryzinae</taxon>
        <taxon>Oryza</taxon>
    </lineage>
</organism>
<feature type="domain" description="NB-ARC" evidence="3">
    <location>
        <begin position="98"/>
        <end position="262"/>
    </location>
</feature>
<dbReference type="GO" id="GO:0009626">
    <property type="term" value="P:plant-type hypersensitive response"/>
    <property type="evidence" value="ECO:0007669"/>
    <property type="project" value="UniProtKB-ARBA"/>
</dbReference>
<feature type="domain" description="Disease resistance protein winged helix" evidence="4">
    <location>
        <begin position="352"/>
        <end position="423"/>
    </location>
</feature>
<dbReference type="GO" id="GO:0002758">
    <property type="term" value="P:innate immune response-activating signaling pathway"/>
    <property type="evidence" value="ECO:0007669"/>
    <property type="project" value="UniProtKB-ARBA"/>
</dbReference>
<name>A0A0E0B8Y9_9ORYZ</name>
<reference evidence="6" key="1">
    <citation type="submission" date="2015-04" db="UniProtKB">
        <authorList>
            <consortium name="EnsemblPlants"/>
        </authorList>
    </citation>
    <scope>IDENTIFICATION</scope>
</reference>
<keyword evidence="1" id="KW-0677">Repeat</keyword>
<dbReference type="FunFam" id="3.40.50.300:FF:001091">
    <property type="entry name" value="Probable disease resistance protein At1g61300"/>
    <property type="match status" value="1"/>
</dbReference>
<accession>A0A0E0B8Y9</accession>
<dbReference type="InterPro" id="IPR027417">
    <property type="entry name" value="P-loop_NTPase"/>
</dbReference>
<evidence type="ECO:0000259" key="3">
    <source>
        <dbReference type="Pfam" id="PF00931"/>
    </source>
</evidence>
<dbReference type="Pfam" id="PF23598">
    <property type="entry name" value="LRR_14"/>
    <property type="match status" value="1"/>
</dbReference>
<dbReference type="PANTHER" id="PTHR23155:SF906">
    <property type="entry name" value="OS08G0205100 PROTEIN"/>
    <property type="match status" value="1"/>
</dbReference>
<dbReference type="Gene3D" id="1.10.8.430">
    <property type="entry name" value="Helical domain of apoptotic protease-activating factors"/>
    <property type="match status" value="1"/>
</dbReference>
<dbReference type="GO" id="GO:0042742">
    <property type="term" value="P:defense response to bacterium"/>
    <property type="evidence" value="ECO:0007669"/>
    <property type="project" value="UniProtKB-ARBA"/>
</dbReference>
<dbReference type="InterPro" id="IPR036388">
    <property type="entry name" value="WH-like_DNA-bd_sf"/>
</dbReference>
<dbReference type="Gene3D" id="3.40.50.300">
    <property type="entry name" value="P-loop containing nucleotide triphosphate hydrolases"/>
    <property type="match status" value="1"/>
</dbReference>
<dbReference type="AlphaFoldDB" id="A0A0E0B8Y9"/>
<dbReference type="eggNOG" id="KOG4658">
    <property type="taxonomic scope" value="Eukaryota"/>
</dbReference>
<dbReference type="InterPro" id="IPR032675">
    <property type="entry name" value="LRR_dom_sf"/>
</dbReference>
<dbReference type="SUPFAM" id="SSF52047">
    <property type="entry name" value="RNI-like"/>
    <property type="match status" value="1"/>
</dbReference>